<accession>A0A0H2QW51</accession>
<evidence type="ECO:0000313" key="2">
    <source>
        <dbReference type="Proteomes" id="UP000053477"/>
    </source>
</evidence>
<name>A0A0H2QW51_9AGAM</name>
<dbReference type="EMBL" id="KQ086999">
    <property type="protein sequence ID" value="KLO03810.1"/>
    <property type="molecule type" value="Genomic_DNA"/>
</dbReference>
<dbReference type="AlphaFoldDB" id="A0A0H2QW51"/>
<reference evidence="1 2" key="1">
    <citation type="submission" date="2015-04" db="EMBL/GenBank/DDBJ databases">
        <title>Complete genome sequence of Schizopora paradoxa KUC8140, a cosmopolitan wood degrader in East Asia.</title>
        <authorList>
            <consortium name="DOE Joint Genome Institute"/>
            <person name="Min B."/>
            <person name="Park H."/>
            <person name="Jang Y."/>
            <person name="Kim J.-J."/>
            <person name="Kim K.H."/>
            <person name="Pangilinan J."/>
            <person name="Lipzen A."/>
            <person name="Riley R."/>
            <person name="Grigoriev I.V."/>
            <person name="Spatafora J.W."/>
            <person name="Choi I.-G."/>
        </authorList>
    </citation>
    <scope>NUCLEOTIDE SEQUENCE [LARGE SCALE GENOMIC DNA]</scope>
    <source>
        <strain evidence="1 2">KUC8140</strain>
    </source>
</reference>
<keyword evidence="2" id="KW-1185">Reference proteome</keyword>
<dbReference type="InParanoid" id="A0A0H2QW51"/>
<feature type="non-terminal residue" evidence="1">
    <location>
        <position position="182"/>
    </location>
</feature>
<dbReference type="Proteomes" id="UP000053477">
    <property type="component" value="Unassembled WGS sequence"/>
</dbReference>
<proteinExistence type="predicted"/>
<sequence length="182" mass="20293">MASCFRMASSQFGLLTPRVASSEFKRDRLSALKHSMHTRRWSAQDAVSLASFTRLCPPAPYFLQMCAYPNLWNAFSGLMEFSGFRFGLKEAHAAFLFHECNAIYFSFVLWPVLEWWTALHASSIEGSEHEKATDLLAPVVGHHLPGLCEVACMDATGRARIDVCFATARQEMLGGMLPQPAT</sequence>
<gene>
    <name evidence="1" type="ORF">SCHPADRAFT_948300</name>
</gene>
<organism evidence="1 2">
    <name type="scientific">Schizopora paradoxa</name>
    <dbReference type="NCBI Taxonomy" id="27342"/>
    <lineage>
        <taxon>Eukaryota</taxon>
        <taxon>Fungi</taxon>
        <taxon>Dikarya</taxon>
        <taxon>Basidiomycota</taxon>
        <taxon>Agaricomycotina</taxon>
        <taxon>Agaricomycetes</taxon>
        <taxon>Hymenochaetales</taxon>
        <taxon>Schizoporaceae</taxon>
        <taxon>Schizopora</taxon>
    </lineage>
</organism>
<evidence type="ECO:0000313" key="1">
    <source>
        <dbReference type="EMBL" id="KLO03810.1"/>
    </source>
</evidence>
<protein>
    <submittedName>
        <fullName evidence="1">Uncharacterized protein</fullName>
    </submittedName>
</protein>